<dbReference type="Gene3D" id="6.10.140.730">
    <property type="match status" value="1"/>
</dbReference>
<keyword evidence="3" id="KW-0732">Signal</keyword>
<evidence type="ECO:0000259" key="6">
    <source>
        <dbReference type="Pfam" id="PF25919"/>
    </source>
</evidence>
<dbReference type="Proteomes" id="UP000032025">
    <property type="component" value="Unassembled WGS sequence"/>
</dbReference>
<dbReference type="GO" id="GO:0022857">
    <property type="term" value="F:transmembrane transporter activity"/>
    <property type="evidence" value="ECO:0007669"/>
    <property type="project" value="InterPro"/>
</dbReference>
<dbReference type="InterPro" id="IPR058790">
    <property type="entry name" value="BSH_CusB"/>
</dbReference>
<dbReference type="RefSeq" id="WP_042469552.1">
    <property type="nucleotide sequence ID" value="NZ_BBJS01000068.1"/>
</dbReference>
<dbReference type="GO" id="GO:0046914">
    <property type="term" value="F:transition metal ion binding"/>
    <property type="evidence" value="ECO:0007669"/>
    <property type="project" value="TreeGrafter"/>
</dbReference>
<dbReference type="Gene3D" id="2.40.50.100">
    <property type="match status" value="1"/>
</dbReference>
<evidence type="ECO:0000256" key="4">
    <source>
        <dbReference type="ARBA" id="ARBA00023065"/>
    </source>
</evidence>
<dbReference type="SUPFAM" id="SSF111369">
    <property type="entry name" value="HlyD-like secretion proteins"/>
    <property type="match status" value="1"/>
</dbReference>
<comment type="caution">
    <text evidence="9">The sequence shown here is derived from an EMBL/GenBank/DDBJ whole genome shotgun (WGS) entry which is preliminary data.</text>
</comment>
<dbReference type="Gene3D" id="2.40.50.320">
    <property type="entry name" value="Copper binding periplasmic protein CusF"/>
    <property type="match status" value="1"/>
</dbReference>
<proteinExistence type="inferred from homology"/>
<comment type="similarity">
    <text evidence="1">Belongs to the membrane fusion protein (MFP) (TC 8.A.1) family.</text>
</comment>
<reference evidence="9 10" key="1">
    <citation type="submission" date="2014-08" db="EMBL/GenBank/DDBJ databases">
        <title>Whole genome shotgun sequence of Sphingomonas paucimobilis NBRC 13935.</title>
        <authorList>
            <person name="Hosoyama A."/>
            <person name="Hashimoto M."/>
            <person name="Hosoyama Y."/>
            <person name="Noguchi M."/>
            <person name="Uohara A."/>
            <person name="Ohji S."/>
            <person name="Katano-Makiyama Y."/>
            <person name="Ichikawa N."/>
            <person name="Kimura A."/>
            <person name="Yamazoe A."/>
            <person name="Fujita N."/>
        </authorList>
    </citation>
    <scope>NUCLEOTIDE SEQUENCE [LARGE SCALE GENOMIC DNA]</scope>
    <source>
        <strain evidence="9 10">NBRC 13935</strain>
    </source>
</reference>
<dbReference type="GO" id="GO:0016020">
    <property type="term" value="C:membrane"/>
    <property type="evidence" value="ECO:0007669"/>
    <property type="project" value="InterPro"/>
</dbReference>
<dbReference type="InterPro" id="IPR051909">
    <property type="entry name" value="MFP_Cation_Efflux"/>
</dbReference>
<dbReference type="GO" id="GO:0060003">
    <property type="term" value="P:copper ion export"/>
    <property type="evidence" value="ECO:0007669"/>
    <property type="project" value="TreeGrafter"/>
</dbReference>
<dbReference type="InterPro" id="IPR006143">
    <property type="entry name" value="RND_pump_MFP"/>
</dbReference>
<name>A0A0C9N8V8_SPHPI</name>
<dbReference type="GO" id="GO:0030288">
    <property type="term" value="C:outer membrane-bounded periplasmic space"/>
    <property type="evidence" value="ECO:0007669"/>
    <property type="project" value="TreeGrafter"/>
</dbReference>
<dbReference type="InterPro" id="IPR058791">
    <property type="entry name" value="3HB_CusB"/>
</dbReference>
<dbReference type="PANTHER" id="PTHR30097">
    <property type="entry name" value="CATION EFFLUX SYSTEM PROTEIN CUSB"/>
    <property type="match status" value="1"/>
</dbReference>
<dbReference type="FunFam" id="2.40.30.170:FF:000010">
    <property type="entry name" value="Efflux RND transporter periplasmic adaptor subunit"/>
    <property type="match status" value="1"/>
</dbReference>
<evidence type="ECO:0000259" key="7">
    <source>
        <dbReference type="Pfam" id="PF25954"/>
    </source>
</evidence>
<sequence>MSDTTITRARLVTAVSALVLVAGGVGFGLAKLGTSSAADQTASPAPQKKILYWYDPMIPGERHDGPGLSSMGMKLIPRYADEGAGGSAAPGVAIDPASLQRLGARIVTVERGSLSNAASATGSIDFNERNIAIVQARSGGFVQRVYARAPGDVVPAGAPLADILVPEWAGAQAEYLAVRRTGDAALARAARQRLSLLGMPAGSIASAERSGRPQGVTTIRTPVGGVIKTLGVRQGMTVAQGQTLAEVNGLGTVWLNAAIPEAIAGKLRIGTFVTATLAAFPGESFRGRIAAILPQADAASRTLTIRVELPNRGGRLRPGMFASVALDQGSRDALLVPSEAVIRTGRRTLVMLAGPGGRFRPAEVRIGAEGGGKTEIVAGLSEGEKVVASGQFLIDSEASLAGLDARPIGGETPSTAKPAPKPAAPIYETVGSIEAIDRSGVTLSHQPVPAIGWPAMTMTFRVADPALLRGYRKGDRVRFGFDQPADGPTLRRMTREAGR</sequence>
<dbReference type="GO" id="GO:0015679">
    <property type="term" value="P:plasma membrane copper ion transport"/>
    <property type="evidence" value="ECO:0007669"/>
    <property type="project" value="TreeGrafter"/>
</dbReference>
<dbReference type="PANTHER" id="PTHR30097:SF15">
    <property type="entry name" value="CATION EFFLUX SYSTEM PROTEIN CUSB"/>
    <property type="match status" value="1"/>
</dbReference>
<evidence type="ECO:0000259" key="5">
    <source>
        <dbReference type="Pfam" id="PF25869"/>
    </source>
</evidence>
<keyword evidence="10" id="KW-1185">Reference proteome</keyword>
<evidence type="ECO:0000313" key="10">
    <source>
        <dbReference type="Proteomes" id="UP000032025"/>
    </source>
</evidence>
<dbReference type="InterPro" id="IPR042230">
    <property type="entry name" value="CusF_sf"/>
</dbReference>
<evidence type="ECO:0000256" key="3">
    <source>
        <dbReference type="ARBA" id="ARBA00022729"/>
    </source>
</evidence>
<evidence type="ECO:0000313" key="9">
    <source>
        <dbReference type="EMBL" id="GAN15834.1"/>
    </source>
</evidence>
<dbReference type="InterPro" id="IPR058649">
    <property type="entry name" value="CzcB_C"/>
</dbReference>
<evidence type="ECO:0000256" key="2">
    <source>
        <dbReference type="ARBA" id="ARBA00022448"/>
    </source>
</evidence>
<dbReference type="AlphaFoldDB" id="A0A0C9N8V8"/>
<dbReference type="Pfam" id="PF25954">
    <property type="entry name" value="Beta-barrel_RND_2"/>
    <property type="match status" value="1"/>
</dbReference>
<dbReference type="Pfam" id="PF25919">
    <property type="entry name" value="BSH_CusB"/>
    <property type="match status" value="1"/>
</dbReference>
<evidence type="ECO:0000256" key="1">
    <source>
        <dbReference type="ARBA" id="ARBA00009477"/>
    </source>
</evidence>
<dbReference type="Gene3D" id="2.40.420.20">
    <property type="match status" value="1"/>
</dbReference>
<gene>
    <name evidence="9" type="ORF">SP6_68_00280</name>
</gene>
<evidence type="ECO:0000259" key="8">
    <source>
        <dbReference type="Pfam" id="PF25975"/>
    </source>
</evidence>
<protein>
    <submittedName>
        <fullName evidence="9">DNA, contig: SP668</fullName>
    </submittedName>
</protein>
<dbReference type="GeneID" id="78525816"/>
<feature type="domain" description="CusB-like beta-barrel" evidence="7">
    <location>
        <begin position="252"/>
        <end position="328"/>
    </location>
</feature>
<keyword evidence="4" id="KW-0406">Ion transport</keyword>
<dbReference type="EMBL" id="BBJS01000068">
    <property type="protein sequence ID" value="GAN15834.1"/>
    <property type="molecule type" value="Genomic_DNA"/>
</dbReference>
<dbReference type="Pfam" id="PF25869">
    <property type="entry name" value="3HB_CusB"/>
    <property type="match status" value="1"/>
</dbReference>
<organism evidence="9 10">
    <name type="scientific">Sphingomonas paucimobilis NBRC 13935</name>
    <dbReference type="NCBI Taxonomy" id="1219050"/>
    <lineage>
        <taxon>Bacteria</taxon>
        <taxon>Pseudomonadati</taxon>
        <taxon>Pseudomonadota</taxon>
        <taxon>Alphaproteobacteria</taxon>
        <taxon>Sphingomonadales</taxon>
        <taxon>Sphingomonadaceae</taxon>
        <taxon>Sphingomonas</taxon>
    </lineage>
</organism>
<keyword evidence="2" id="KW-0813">Transport</keyword>
<feature type="domain" description="CusB-like barrel-sandwich hybrid" evidence="6">
    <location>
        <begin position="131"/>
        <end position="248"/>
    </location>
</feature>
<dbReference type="NCBIfam" id="TIGR01730">
    <property type="entry name" value="RND_mfp"/>
    <property type="match status" value="1"/>
</dbReference>
<dbReference type="InterPro" id="IPR021647">
    <property type="entry name" value="CusF_Ec"/>
</dbReference>
<dbReference type="Gene3D" id="2.40.30.170">
    <property type="match status" value="1"/>
</dbReference>
<feature type="domain" description="CzcB-like C-terminal circularly permuted SH3-like" evidence="8">
    <location>
        <begin position="335"/>
        <end position="394"/>
    </location>
</feature>
<dbReference type="Pfam" id="PF25975">
    <property type="entry name" value="CzcB_C"/>
    <property type="match status" value="1"/>
</dbReference>
<accession>A0A0C9N8V8</accession>
<dbReference type="FunFam" id="2.40.420.20:FF:000003">
    <property type="entry name" value="Cation efflux system protein cusB"/>
    <property type="match status" value="1"/>
</dbReference>
<feature type="domain" description="CusB-like three alpha-helical bundle" evidence="5">
    <location>
        <begin position="167"/>
        <end position="214"/>
    </location>
</feature>
<dbReference type="Pfam" id="PF11604">
    <property type="entry name" value="CusF_Ec"/>
    <property type="match status" value="1"/>
</dbReference>
<dbReference type="InterPro" id="IPR058792">
    <property type="entry name" value="Beta-barrel_RND_2"/>
</dbReference>